<accession>A0A7Y9U922</accession>
<dbReference type="Pfam" id="PF06296">
    <property type="entry name" value="RelE"/>
    <property type="match status" value="1"/>
</dbReference>
<evidence type="ECO:0000313" key="1">
    <source>
        <dbReference type="EMBL" id="NYG35517.1"/>
    </source>
</evidence>
<organism evidence="1 2">
    <name type="scientific">Sphaerotilus montanus</name>
    <dbReference type="NCBI Taxonomy" id="522889"/>
    <lineage>
        <taxon>Bacteria</taxon>
        <taxon>Pseudomonadati</taxon>
        <taxon>Pseudomonadota</taxon>
        <taxon>Betaproteobacteria</taxon>
        <taxon>Burkholderiales</taxon>
        <taxon>Sphaerotilaceae</taxon>
        <taxon>Sphaerotilus</taxon>
    </lineage>
</organism>
<sequence length="66" mass="7686">MRKLRWGRDGRGKSGGVRVIYYVHSDAMPLYLLTMFAKNERANLTRAECNELAGLVDLLVQIWFER</sequence>
<gene>
    <name evidence="1" type="ORF">BDD16_004579</name>
</gene>
<dbReference type="AlphaFoldDB" id="A0A7Y9U922"/>
<dbReference type="EMBL" id="JACCFH010000002">
    <property type="protein sequence ID" value="NYG35517.1"/>
    <property type="molecule type" value="Genomic_DNA"/>
</dbReference>
<proteinExistence type="predicted"/>
<dbReference type="Proteomes" id="UP000518288">
    <property type="component" value="Unassembled WGS sequence"/>
</dbReference>
<name>A0A7Y9U922_9BURK</name>
<dbReference type="InterPro" id="IPR009387">
    <property type="entry name" value="HigB-2"/>
</dbReference>
<evidence type="ECO:0008006" key="3">
    <source>
        <dbReference type="Google" id="ProtNLM"/>
    </source>
</evidence>
<evidence type="ECO:0000313" key="2">
    <source>
        <dbReference type="Proteomes" id="UP000518288"/>
    </source>
</evidence>
<dbReference type="PIRSF" id="PIRSF039032">
    <property type="entry name" value="HigB-2"/>
    <property type="match status" value="1"/>
</dbReference>
<keyword evidence="2" id="KW-1185">Reference proteome</keyword>
<protein>
    <recommendedName>
        <fullName evidence="3">Addiction module toxin RelE</fullName>
    </recommendedName>
</protein>
<reference evidence="1 2" key="1">
    <citation type="submission" date="2020-07" db="EMBL/GenBank/DDBJ databases">
        <title>Genomic Encyclopedia of Archaeal and Bacterial Type Strains, Phase II (KMG-II): from individual species to whole genera.</title>
        <authorList>
            <person name="Goeker M."/>
        </authorList>
    </citation>
    <scope>NUCLEOTIDE SEQUENCE [LARGE SCALE GENOMIC DNA]</scope>
    <source>
        <strain evidence="1 2">DSM 21226</strain>
    </source>
</reference>
<comment type="caution">
    <text evidence="1">The sequence shown here is derived from an EMBL/GenBank/DDBJ whole genome shotgun (WGS) entry which is preliminary data.</text>
</comment>
<dbReference type="RefSeq" id="WP_310732894.1">
    <property type="nucleotide sequence ID" value="NZ_JACCFH010000002.1"/>
</dbReference>